<feature type="chain" id="PRO_5046126175" evidence="2">
    <location>
        <begin position="26"/>
        <end position="166"/>
    </location>
</feature>
<reference evidence="4" key="1">
    <citation type="journal article" date="2019" name="Int. J. Syst. Evol. Microbiol.">
        <title>The Global Catalogue of Microorganisms (GCM) 10K type strain sequencing project: providing services to taxonomists for standard genome sequencing and annotation.</title>
        <authorList>
            <consortium name="The Broad Institute Genomics Platform"/>
            <consortium name="The Broad Institute Genome Sequencing Center for Infectious Disease"/>
            <person name="Wu L."/>
            <person name="Ma J."/>
        </authorList>
    </citation>
    <scope>NUCLEOTIDE SEQUENCE [LARGE SCALE GENOMIC DNA]</scope>
    <source>
        <strain evidence="4">CGMCC 4.7242</strain>
    </source>
</reference>
<feature type="region of interest" description="Disordered" evidence="1">
    <location>
        <begin position="33"/>
        <end position="114"/>
    </location>
</feature>
<sequence length="166" mass="17197">MMMTSLRALALAVFVQGAMPAVLFAQQGDGAEPPATALPQATGADATTADDAAGDAQDDATQGAAQGETDQPTEGQSTEELDLDSLAIENSQAPEPDEQGLRDPMATPGAGNEDSLYSILSAVRMAPPGLDGRPMPRPNALASEPALEMPPEQPEDLYLFPDGYIE</sequence>
<feature type="region of interest" description="Disordered" evidence="1">
    <location>
        <begin position="126"/>
        <end position="166"/>
    </location>
</feature>
<dbReference type="EMBL" id="JBHUGH010000009">
    <property type="protein sequence ID" value="MFD1912956.1"/>
    <property type="molecule type" value="Genomic_DNA"/>
</dbReference>
<evidence type="ECO:0000256" key="1">
    <source>
        <dbReference type="SAM" id="MobiDB-lite"/>
    </source>
</evidence>
<dbReference type="RefSeq" id="WP_390261996.1">
    <property type="nucleotide sequence ID" value="NZ_JBHUGH010000009.1"/>
</dbReference>
<dbReference type="Proteomes" id="UP001597353">
    <property type="component" value="Unassembled WGS sequence"/>
</dbReference>
<organism evidence="3 4">
    <name type="scientific">Halodurantibacterium flavum</name>
    <dbReference type="NCBI Taxonomy" id="1382802"/>
    <lineage>
        <taxon>Bacteria</taxon>
        <taxon>Pseudomonadati</taxon>
        <taxon>Pseudomonadota</taxon>
        <taxon>Alphaproteobacteria</taxon>
        <taxon>Rhodobacterales</taxon>
        <taxon>Paracoccaceae</taxon>
        <taxon>Halodurantibacterium</taxon>
    </lineage>
</organism>
<gene>
    <name evidence="3" type="ORF">ACFSGJ_12110</name>
</gene>
<keyword evidence="4" id="KW-1185">Reference proteome</keyword>
<comment type="caution">
    <text evidence="3">The sequence shown here is derived from an EMBL/GenBank/DDBJ whole genome shotgun (WGS) entry which is preliminary data.</text>
</comment>
<feature type="compositionally biased region" description="Low complexity" evidence="1">
    <location>
        <begin position="40"/>
        <end position="51"/>
    </location>
</feature>
<feature type="signal peptide" evidence="2">
    <location>
        <begin position="1"/>
        <end position="25"/>
    </location>
</feature>
<accession>A0ABW4S6C3</accession>
<protein>
    <submittedName>
        <fullName evidence="3">Uncharacterized protein</fullName>
    </submittedName>
</protein>
<evidence type="ECO:0000313" key="3">
    <source>
        <dbReference type="EMBL" id="MFD1912956.1"/>
    </source>
</evidence>
<evidence type="ECO:0000256" key="2">
    <source>
        <dbReference type="SAM" id="SignalP"/>
    </source>
</evidence>
<keyword evidence="2" id="KW-0732">Signal</keyword>
<proteinExistence type="predicted"/>
<name>A0ABW4S6C3_9RHOB</name>
<evidence type="ECO:0000313" key="4">
    <source>
        <dbReference type="Proteomes" id="UP001597353"/>
    </source>
</evidence>